<dbReference type="InterPro" id="IPR047039">
    <property type="entry name" value="AMN_phosphorylase"/>
</dbReference>
<dbReference type="AlphaFoldDB" id="X7F5B1"/>
<comment type="catalytic activity">
    <reaction evidence="1">
        <text>AMP + H2O = D-ribose 5-phosphate + adenine</text>
        <dbReference type="Rhea" id="RHEA:20129"/>
        <dbReference type="ChEBI" id="CHEBI:15377"/>
        <dbReference type="ChEBI" id="CHEBI:16708"/>
        <dbReference type="ChEBI" id="CHEBI:78346"/>
        <dbReference type="ChEBI" id="CHEBI:456215"/>
        <dbReference type="EC" id="3.2.2.4"/>
    </reaction>
</comment>
<dbReference type="InterPro" id="IPR018953">
    <property type="entry name" value="AMP_nucleoside_Pase_N"/>
</dbReference>
<dbReference type="STRING" id="1449351.RISW2_10210"/>
<protein>
    <recommendedName>
        <fullName evidence="1">AMP nucleosidase</fullName>
        <ecNumber evidence="1">3.2.2.4</ecNumber>
    </recommendedName>
</protein>
<reference evidence="4 5" key="1">
    <citation type="submission" date="2014-01" db="EMBL/GenBank/DDBJ databases">
        <title>Roseivivax isoporae LMG 25204 Genome Sequencing.</title>
        <authorList>
            <person name="Lai Q."/>
            <person name="Li G."/>
            <person name="Shao Z."/>
        </authorList>
    </citation>
    <scope>NUCLEOTIDE SEQUENCE [LARGE SCALE GENOMIC DNA]</scope>
    <source>
        <strain evidence="4 5">LMG 25204</strain>
    </source>
</reference>
<dbReference type="InterPro" id="IPR000845">
    <property type="entry name" value="Nucleoside_phosphorylase_d"/>
</dbReference>
<evidence type="ECO:0000313" key="4">
    <source>
        <dbReference type="EMBL" id="ETX27980.1"/>
    </source>
</evidence>
<dbReference type="InterPro" id="IPR011271">
    <property type="entry name" value="AMP_nucleosidase"/>
</dbReference>
<dbReference type="GO" id="GO:0008714">
    <property type="term" value="F:AMP nucleosidase activity"/>
    <property type="evidence" value="ECO:0007669"/>
    <property type="project" value="UniProtKB-UniRule"/>
</dbReference>
<dbReference type="GO" id="GO:0044209">
    <property type="term" value="P:AMP salvage"/>
    <property type="evidence" value="ECO:0007669"/>
    <property type="project" value="InterPro"/>
</dbReference>
<dbReference type="NCBIfam" id="NF006142">
    <property type="entry name" value="PRK08292.1"/>
    <property type="match status" value="1"/>
</dbReference>
<dbReference type="GO" id="GO:0005829">
    <property type="term" value="C:cytosol"/>
    <property type="evidence" value="ECO:0007669"/>
    <property type="project" value="TreeGrafter"/>
</dbReference>
<evidence type="ECO:0000259" key="2">
    <source>
        <dbReference type="Pfam" id="PF01048"/>
    </source>
</evidence>
<dbReference type="Gene3D" id="3.40.50.1580">
    <property type="entry name" value="Nucleoside phosphorylase domain"/>
    <property type="match status" value="1"/>
</dbReference>
<accession>X7F5B1</accession>
<dbReference type="OrthoDB" id="7945729at2"/>
<feature type="domain" description="AMP nucleoside phosphorylase N-terminal" evidence="3">
    <location>
        <begin position="27"/>
        <end position="178"/>
    </location>
</feature>
<dbReference type="Pfam" id="PF01048">
    <property type="entry name" value="PNP_UDP_1"/>
    <property type="match status" value="1"/>
</dbReference>
<organism evidence="4 5">
    <name type="scientific">Roseivivax isoporae LMG 25204</name>
    <dbReference type="NCBI Taxonomy" id="1449351"/>
    <lineage>
        <taxon>Bacteria</taxon>
        <taxon>Pseudomonadati</taxon>
        <taxon>Pseudomonadota</taxon>
        <taxon>Alphaproteobacteria</taxon>
        <taxon>Rhodobacterales</taxon>
        <taxon>Roseobacteraceae</taxon>
        <taxon>Roseivivax</taxon>
    </lineage>
</organism>
<dbReference type="GO" id="GO:0009116">
    <property type="term" value="P:nucleoside metabolic process"/>
    <property type="evidence" value="ECO:0007669"/>
    <property type="project" value="InterPro"/>
</dbReference>
<dbReference type="Pfam" id="PF10423">
    <property type="entry name" value="AMNp_N"/>
    <property type="match status" value="1"/>
</dbReference>
<evidence type="ECO:0000313" key="5">
    <source>
        <dbReference type="Proteomes" id="UP000023430"/>
    </source>
</evidence>
<dbReference type="InterPro" id="IPR037109">
    <property type="entry name" value="AMP_N_sf"/>
</dbReference>
<feature type="domain" description="Nucleoside phosphorylase" evidence="2">
    <location>
        <begin position="272"/>
        <end position="441"/>
    </location>
</feature>
<comment type="caution">
    <text evidence="4">The sequence shown here is derived from an EMBL/GenBank/DDBJ whole genome shotgun (WGS) entry which is preliminary data.</text>
</comment>
<comment type="similarity">
    <text evidence="1">Belongs to the AMP nucleosidase family.</text>
</comment>
<dbReference type="RefSeq" id="WP_043772851.1">
    <property type="nucleotide sequence ID" value="NZ_JAME01000024.1"/>
</dbReference>
<keyword evidence="1" id="KW-0378">Hydrolase</keyword>
<dbReference type="Gene3D" id="3.30.1730.10">
    <property type="entry name" value="AMP nucleoside phosphorylase, N-terminal domain"/>
    <property type="match status" value="1"/>
</dbReference>
<keyword evidence="5" id="KW-1185">Reference proteome</keyword>
<dbReference type="Proteomes" id="UP000023430">
    <property type="component" value="Unassembled WGS sequence"/>
</dbReference>
<name>X7F5B1_9RHOB</name>
<dbReference type="PANTHER" id="PTHR43691">
    <property type="entry name" value="URIDINE PHOSPHORYLASE"/>
    <property type="match status" value="1"/>
</dbReference>
<evidence type="ECO:0000259" key="3">
    <source>
        <dbReference type="Pfam" id="PF10423"/>
    </source>
</evidence>
<dbReference type="HAMAP" id="MF_01932">
    <property type="entry name" value="AMP_nucleosidase"/>
    <property type="match status" value="1"/>
</dbReference>
<dbReference type="PANTHER" id="PTHR43691:SF6">
    <property type="entry name" value="AMP NUCLEOSIDASE"/>
    <property type="match status" value="1"/>
</dbReference>
<proteinExistence type="inferred from homology"/>
<dbReference type="NCBIfam" id="TIGR01717">
    <property type="entry name" value="AMP-nucleosdse"/>
    <property type="match status" value="1"/>
</dbReference>
<comment type="function">
    <text evidence="1">Catalyzes the hydrolysis of the N-glycosidic bond of AMP to form adenine and ribose 5-phosphate. Involved in regulation of AMP concentrations.</text>
</comment>
<dbReference type="CDD" id="cd17762">
    <property type="entry name" value="AMN"/>
    <property type="match status" value="1"/>
</dbReference>
<dbReference type="InterPro" id="IPR035994">
    <property type="entry name" value="Nucleoside_phosphorylase_sf"/>
</dbReference>
<dbReference type="EMBL" id="JAME01000024">
    <property type="protein sequence ID" value="ETX27980.1"/>
    <property type="molecule type" value="Genomic_DNA"/>
</dbReference>
<dbReference type="PATRIC" id="fig|1449351.3.peg.3095"/>
<dbReference type="EC" id="3.2.2.4" evidence="1"/>
<dbReference type="SUPFAM" id="SSF53167">
    <property type="entry name" value="Purine and uridine phosphorylases"/>
    <property type="match status" value="1"/>
</dbReference>
<dbReference type="eggNOG" id="COG0775">
    <property type="taxonomic scope" value="Bacteria"/>
</dbReference>
<gene>
    <name evidence="1" type="primary">amn</name>
    <name evidence="4" type="ORF">RISW2_10210</name>
</gene>
<sequence length="494" mass="54764">MQDVPANLPLLTPAAAAVQSFENPEDAVDRLIALYSEAVDFLCDAFTDAIAHGHPRKRFRAFYPEVRITTTSFAKVDSRLSFGHVAAPGTHATTITRPDLFRDYLRQQIRLLIDNHGVPVQVGPSETPIPIHFAVAARDDVTVPQEGAAAFILRDVFDVPDLNSTNDDIVNGTFTPGADGSEPLAPFTAQRIDYSLARLAHYTATDPEHFQNHVLFTNYQFYVTEFEAYARAMLADPDSGYTSFVSTGNFEITDPDAEIPPTLKMPQMPTYHLKRDGGAGITLVNIGVGPSNAKTATDHIAVLRPHAWLMVGHCAGLRNSQSLGDFVLAHAYLREDRVLDDDLPIWVPIPALAEIQVALETAVEEVTELSGFDLKRVMRTGTVASVDNRNWELRDTRGPVQRLSQSRAVALDMESATIAANGFRFRVPYGTLLCVSDKPLHGELKLPGMASDFYRTQVGRHLRIGIRAMEQLREMPLERIHSRKLRSFYETAFL</sequence>
<evidence type="ECO:0000256" key="1">
    <source>
        <dbReference type="HAMAP-Rule" id="MF_01932"/>
    </source>
</evidence>